<keyword evidence="2" id="KW-0862">Zinc</keyword>
<evidence type="ECO:0000256" key="4">
    <source>
        <dbReference type="SAM" id="MobiDB-lite"/>
    </source>
</evidence>
<feature type="compositionally biased region" description="Polar residues" evidence="4">
    <location>
        <begin position="134"/>
        <end position="144"/>
    </location>
</feature>
<dbReference type="Gene3D" id="3.30.40.10">
    <property type="entry name" value="Zinc/RING finger domain, C3HC4 (zinc finger)"/>
    <property type="match status" value="1"/>
</dbReference>
<evidence type="ECO:0000313" key="6">
    <source>
        <dbReference type="EMBL" id="KNC31632.1"/>
    </source>
</evidence>
<keyword evidence="1 3" id="KW-0479">Metal-binding</keyword>
<feature type="region of interest" description="Disordered" evidence="4">
    <location>
        <begin position="1"/>
        <end position="38"/>
    </location>
</feature>
<keyword evidence="1 3" id="KW-0863">Zinc-finger</keyword>
<accession>A0A0L0CHE3</accession>
<feature type="domain" description="RING-type" evidence="5">
    <location>
        <begin position="44"/>
        <end position="85"/>
    </location>
</feature>
<evidence type="ECO:0000259" key="5">
    <source>
        <dbReference type="PROSITE" id="PS50089"/>
    </source>
</evidence>
<feature type="compositionally biased region" description="Low complexity" evidence="4">
    <location>
        <begin position="13"/>
        <end position="34"/>
    </location>
</feature>
<dbReference type="STRING" id="7375.A0A0L0CHE3"/>
<dbReference type="Proteomes" id="UP000037069">
    <property type="component" value="Unassembled WGS sequence"/>
</dbReference>
<dbReference type="AlphaFoldDB" id="A0A0L0CHE3"/>
<dbReference type="PROSITE" id="PS50089">
    <property type="entry name" value="ZF_RING_2"/>
    <property type="match status" value="1"/>
</dbReference>
<protein>
    <recommendedName>
        <fullName evidence="5">RING-type domain-containing protein</fullName>
    </recommendedName>
</protein>
<organism evidence="6 7">
    <name type="scientific">Lucilia cuprina</name>
    <name type="common">Green bottle fly</name>
    <name type="synonym">Australian sheep blowfly</name>
    <dbReference type="NCBI Taxonomy" id="7375"/>
    <lineage>
        <taxon>Eukaryota</taxon>
        <taxon>Metazoa</taxon>
        <taxon>Ecdysozoa</taxon>
        <taxon>Arthropoda</taxon>
        <taxon>Hexapoda</taxon>
        <taxon>Insecta</taxon>
        <taxon>Pterygota</taxon>
        <taxon>Neoptera</taxon>
        <taxon>Endopterygota</taxon>
        <taxon>Diptera</taxon>
        <taxon>Brachycera</taxon>
        <taxon>Muscomorpha</taxon>
        <taxon>Oestroidea</taxon>
        <taxon>Calliphoridae</taxon>
        <taxon>Luciliinae</taxon>
        <taxon>Lucilia</taxon>
    </lineage>
</organism>
<reference evidence="6 7" key="1">
    <citation type="journal article" date="2015" name="Nat. Commun.">
        <title>Lucilia cuprina genome unlocks parasitic fly biology to underpin future interventions.</title>
        <authorList>
            <person name="Anstead C.A."/>
            <person name="Korhonen P.K."/>
            <person name="Young N.D."/>
            <person name="Hall R.S."/>
            <person name="Jex A.R."/>
            <person name="Murali S.C."/>
            <person name="Hughes D.S."/>
            <person name="Lee S.F."/>
            <person name="Perry T."/>
            <person name="Stroehlein A.J."/>
            <person name="Ansell B.R."/>
            <person name="Breugelmans B."/>
            <person name="Hofmann A."/>
            <person name="Qu J."/>
            <person name="Dugan S."/>
            <person name="Lee S.L."/>
            <person name="Chao H."/>
            <person name="Dinh H."/>
            <person name="Han Y."/>
            <person name="Doddapaneni H.V."/>
            <person name="Worley K.C."/>
            <person name="Muzny D.M."/>
            <person name="Ioannidis P."/>
            <person name="Waterhouse R.M."/>
            <person name="Zdobnov E.M."/>
            <person name="James P.J."/>
            <person name="Bagnall N.H."/>
            <person name="Kotze A.C."/>
            <person name="Gibbs R.A."/>
            <person name="Richards S."/>
            <person name="Batterham P."/>
            <person name="Gasser R.B."/>
        </authorList>
    </citation>
    <scope>NUCLEOTIDE SEQUENCE [LARGE SCALE GENOMIC DNA]</scope>
    <source>
        <strain evidence="6 7">LS</strain>
        <tissue evidence="6">Full body</tissue>
    </source>
</reference>
<dbReference type="SMART" id="SM00184">
    <property type="entry name" value="RING"/>
    <property type="match status" value="1"/>
</dbReference>
<feature type="compositionally biased region" description="Basic residues" evidence="4">
    <location>
        <begin position="148"/>
        <end position="159"/>
    </location>
</feature>
<dbReference type="Pfam" id="PF13639">
    <property type="entry name" value="zf-RING_2"/>
    <property type="match status" value="1"/>
</dbReference>
<name>A0A0L0CHE3_LUCCU</name>
<dbReference type="EMBL" id="JRES01000406">
    <property type="protein sequence ID" value="KNC31632.1"/>
    <property type="molecule type" value="Genomic_DNA"/>
</dbReference>
<comment type="caution">
    <text evidence="6">The sequence shown here is derived from an EMBL/GenBank/DDBJ whole genome shotgun (WGS) entry which is preliminary data.</text>
</comment>
<dbReference type="CDD" id="cd16448">
    <property type="entry name" value="RING-H2"/>
    <property type="match status" value="1"/>
</dbReference>
<dbReference type="InterPro" id="IPR001841">
    <property type="entry name" value="Znf_RING"/>
</dbReference>
<gene>
    <name evidence="6" type="ORF">FF38_01249</name>
</gene>
<dbReference type="GO" id="GO:0008270">
    <property type="term" value="F:zinc ion binding"/>
    <property type="evidence" value="ECO:0007669"/>
    <property type="project" value="UniProtKB-KW"/>
</dbReference>
<proteinExistence type="predicted"/>
<evidence type="ECO:0000313" key="7">
    <source>
        <dbReference type="Proteomes" id="UP000037069"/>
    </source>
</evidence>
<keyword evidence="7" id="KW-1185">Reference proteome</keyword>
<dbReference type="InterPro" id="IPR013083">
    <property type="entry name" value="Znf_RING/FYVE/PHD"/>
</dbReference>
<sequence length="159" mass="17738">MSVRRSTENLAVAQNDQPQAQEQPQAQPQTQTQASPPPPNFDVCGICKNNISIRANSTKTICNHIFHKTCLSKSTQNKTTCPTCNTQIILPKSSKPNTSYKSTVMTRNQSRQQNIDAFRSANISASENLQTTHNITQSSDSSPDAQRHMIRNRPKCCRH</sequence>
<evidence type="ECO:0000256" key="1">
    <source>
        <dbReference type="ARBA" id="ARBA00022771"/>
    </source>
</evidence>
<dbReference type="SUPFAM" id="SSF57850">
    <property type="entry name" value="RING/U-box"/>
    <property type="match status" value="1"/>
</dbReference>
<evidence type="ECO:0000256" key="2">
    <source>
        <dbReference type="ARBA" id="ARBA00022833"/>
    </source>
</evidence>
<feature type="region of interest" description="Disordered" evidence="4">
    <location>
        <begin position="134"/>
        <end position="159"/>
    </location>
</feature>
<evidence type="ECO:0000256" key="3">
    <source>
        <dbReference type="PROSITE-ProRule" id="PRU00175"/>
    </source>
</evidence>